<gene>
    <name evidence="1" type="ORF">Pyxpy01_00042</name>
</gene>
<name>A0AAU6VYQ4_9VIRU</name>
<protein>
    <submittedName>
        <fullName evidence="1">Uncharacterized protein</fullName>
    </submittedName>
</protein>
<dbReference type="EMBL" id="PP179310">
    <property type="protein sequence ID" value="XAI69340.1"/>
    <property type="molecule type" value="Genomic_DNA"/>
</dbReference>
<evidence type="ECO:0000313" key="1">
    <source>
        <dbReference type="EMBL" id="XAI69340.1"/>
    </source>
</evidence>
<accession>A0AAU6VYQ4</accession>
<organism evidence="1">
    <name type="scientific">Pseudomonas phage Pyxpy01</name>
    <dbReference type="NCBI Taxonomy" id="3138546"/>
    <lineage>
        <taxon>Viruses</taxon>
    </lineage>
</organism>
<reference evidence="1" key="1">
    <citation type="journal article" date="2024" name="J. Gen. Virol.">
        <title>Novel phages of Pseudomonas syringae unveil numerous potential auxiliary metabolic genes.</title>
        <authorList>
            <person name="Feltin C."/>
            <person name="Garneau J.R."/>
            <person name="Morris C.E."/>
            <person name="Berard A."/>
            <person name="Torres-Barcelo C."/>
        </authorList>
    </citation>
    <scope>NUCLEOTIDE SEQUENCE</scope>
</reference>
<sequence>MKTDPNHICANQEEHKGWAFIHDAVAHPLMALTFYCGLSLRFHNYTSHKAWPRCYNETKN</sequence>
<proteinExistence type="predicted"/>